<organism evidence="1 2">
    <name type="scientific">Mycolicibacterium phocaicum</name>
    <dbReference type="NCBI Taxonomy" id="319706"/>
    <lineage>
        <taxon>Bacteria</taxon>
        <taxon>Bacillati</taxon>
        <taxon>Actinomycetota</taxon>
        <taxon>Actinomycetes</taxon>
        <taxon>Mycobacteriales</taxon>
        <taxon>Mycobacteriaceae</taxon>
        <taxon>Mycolicibacterium</taxon>
    </lineage>
</organism>
<proteinExistence type="predicted"/>
<evidence type="ECO:0000313" key="2">
    <source>
        <dbReference type="Proteomes" id="UP000309984"/>
    </source>
</evidence>
<keyword evidence="2" id="KW-1185">Reference proteome</keyword>
<dbReference type="AlphaFoldDB" id="A0A7I7ZPX5"/>
<sequence length="82" mass="8800">MKAMITEQQDEHSWQFVFLGASIDSVKVAGSLGISADAAMDFVAEAAPMAMERLGAYTASMRSVGHARFSDEDRAVSRGESN</sequence>
<dbReference type="Proteomes" id="UP000309984">
    <property type="component" value="Unassembled WGS sequence"/>
</dbReference>
<protein>
    <submittedName>
        <fullName evidence="1">Uncharacterized protein</fullName>
    </submittedName>
</protein>
<reference evidence="1 2" key="1">
    <citation type="submission" date="2018-01" db="EMBL/GenBank/DDBJ databases">
        <title>Comparative genomics of Mycobacterium mucogenicum and Mycobacterium neoaurum clade members emphasizing tRNA and non-coding RNA.</title>
        <authorList>
            <person name="Behra P.R.K."/>
            <person name="Pettersson B.M.F."/>
            <person name="Das S."/>
            <person name="Dasgupta S."/>
            <person name="Kirsebom L.A."/>
        </authorList>
    </citation>
    <scope>NUCLEOTIDE SEQUENCE [LARGE SCALE GENOMIC DNA]</scope>
    <source>
        <strain evidence="1 2">DSM 45104</strain>
    </source>
</reference>
<name>A0A7I7ZPX5_9MYCO</name>
<dbReference type="EMBL" id="POTM01000019">
    <property type="protein sequence ID" value="TLH72370.1"/>
    <property type="molecule type" value="Genomic_DNA"/>
</dbReference>
<dbReference type="RefSeq" id="WP_138248291.1">
    <property type="nucleotide sequence ID" value="NZ_AP022616.1"/>
</dbReference>
<gene>
    <name evidence="1" type="ORF">C1S79_06060</name>
</gene>
<evidence type="ECO:0000313" key="1">
    <source>
        <dbReference type="EMBL" id="TLH72370.1"/>
    </source>
</evidence>
<comment type="caution">
    <text evidence="1">The sequence shown here is derived from an EMBL/GenBank/DDBJ whole genome shotgun (WGS) entry which is preliminary data.</text>
</comment>
<accession>A0A7I7ZPX5</accession>